<dbReference type="InterPro" id="IPR051418">
    <property type="entry name" value="Spondin/Thrombospondin_T1"/>
</dbReference>
<proteinExistence type="predicted"/>
<keyword evidence="2" id="KW-1185">Reference proteome</keyword>
<feature type="region of interest" description="Disordered" evidence="1">
    <location>
        <begin position="1"/>
        <end position="36"/>
    </location>
</feature>
<evidence type="ECO:0000313" key="2">
    <source>
        <dbReference type="Proteomes" id="UP000694910"/>
    </source>
</evidence>
<reference evidence="3" key="1">
    <citation type="submission" date="2025-08" db="UniProtKB">
        <authorList>
            <consortium name="RefSeq"/>
        </authorList>
    </citation>
    <scope>IDENTIFICATION</scope>
</reference>
<dbReference type="SUPFAM" id="SSF82895">
    <property type="entry name" value="TSP-1 type 1 repeat"/>
    <property type="match status" value="2"/>
</dbReference>
<dbReference type="PANTHER" id="PTHR11311">
    <property type="entry name" value="SPONDIN"/>
    <property type="match status" value="1"/>
</dbReference>
<dbReference type="GeneID" id="106800809"/>
<protein>
    <submittedName>
        <fullName evidence="3">Thrombospondin type-1 domain-containing protein 7B-like</fullName>
    </submittedName>
</protein>
<feature type="compositionally biased region" description="Basic and acidic residues" evidence="1">
    <location>
        <begin position="1"/>
        <end position="17"/>
    </location>
</feature>
<dbReference type="PANTHER" id="PTHR11311:SF7">
    <property type="entry name" value="THROMBOSPONDIN TYPE-1 DOMAIN-CONTAINING PROTEIN 7B"/>
    <property type="match status" value="1"/>
</dbReference>
<dbReference type="InterPro" id="IPR036383">
    <property type="entry name" value="TSP1_rpt_sf"/>
</dbReference>
<dbReference type="Proteomes" id="UP000694910">
    <property type="component" value="Unplaced"/>
</dbReference>
<organism evidence="2 3">
    <name type="scientific">Ceratotherium simum simum</name>
    <name type="common">Southern white rhinoceros</name>
    <dbReference type="NCBI Taxonomy" id="73337"/>
    <lineage>
        <taxon>Eukaryota</taxon>
        <taxon>Metazoa</taxon>
        <taxon>Chordata</taxon>
        <taxon>Craniata</taxon>
        <taxon>Vertebrata</taxon>
        <taxon>Euteleostomi</taxon>
        <taxon>Mammalia</taxon>
        <taxon>Eutheria</taxon>
        <taxon>Laurasiatheria</taxon>
        <taxon>Perissodactyla</taxon>
        <taxon>Rhinocerotidae</taxon>
        <taxon>Ceratotherium</taxon>
    </lineage>
</organism>
<name>A0ABM1CEA7_CERSS</name>
<accession>A0ABM1CEA7</accession>
<evidence type="ECO:0000256" key="1">
    <source>
        <dbReference type="SAM" id="MobiDB-lite"/>
    </source>
</evidence>
<dbReference type="RefSeq" id="XP_014637888.1">
    <property type="nucleotide sequence ID" value="XM_014782402.1"/>
</dbReference>
<gene>
    <name evidence="3" type="primary">LOC106800809</name>
</gene>
<evidence type="ECO:0000313" key="3">
    <source>
        <dbReference type="RefSeq" id="XP_014637888.1"/>
    </source>
</evidence>
<sequence>MDAMQKKSPSDRKKEKLPSSCQESLQKSPAYPKERVGADGATWHAQQENLPWISQGTDHMVLAGYSTPAAVSCISDDIQSAEMTECLKQTNGMPPLVQECMVPCRDDCTFTAWSKFTPCSTNCETTRSRRRQLTGKSRKKEKCQDADLYPLVETELCPCNVFVSQPYGNWSDCILPEGRRESQRGLRVQGDSKECGEGTRFRAIACFDKNGRPVDPSYCSSSGKEMDEE</sequence>
<dbReference type="PROSITE" id="PS50092">
    <property type="entry name" value="TSP1"/>
    <property type="match status" value="1"/>
</dbReference>
<dbReference type="InterPro" id="IPR000884">
    <property type="entry name" value="TSP1_rpt"/>
</dbReference>